<evidence type="ECO:0000313" key="5">
    <source>
        <dbReference type="Proteomes" id="UP000034196"/>
    </source>
</evidence>
<dbReference type="Gene3D" id="1.20.144.10">
    <property type="entry name" value="Phosphatidic acid phosphatase type 2/haloperoxidase"/>
    <property type="match status" value="1"/>
</dbReference>
<name>A0A1J4NPM5_9ACTN</name>
<dbReference type="PANTHER" id="PTHR14969:SF13">
    <property type="entry name" value="AT30094P"/>
    <property type="match status" value="1"/>
</dbReference>
<dbReference type="CDD" id="cd03392">
    <property type="entry name" value="PAP2_like_2"/>
    <property type="match status" value="1"/>
</dbReference>
<dbReference type="EMBL" id="LAVA02000083">
    <property type="protein sequence ID" value="OIJ64377.1"/>
    <property type="molecule type" value="Genomic_DNA"/>
</dbReference>
<feature type="transmembrane region" description="Helical" evidence="2">
    <location>
        <begin position="155"/>
        <end position="173"/>
    </location>
</feature>
<feature type="transmembrane region" description="Helical" evidence="2">
    <location>
        <begin position="179"/>
        <end position="197"/>
    </location>
</feature>
<gene>
    <name evidence="4" type="ORF">WN71_029410</name>
</gene>
<feature type="domain" description="Phosphatidic acid phosphatase type 2/haloperoxidase" evidence="3">
    <location>
        <begin position="83"/>
        <end position="194"/>
    </location>
</feature>
<dbReference type="STRING" id="1428628.WN71_029410"/>
<feature type="compositionally biased region" description="Basic and acidic residues" evidence="1">
    <location>
        <begin position="213"/>
        <end position="227"/>
    </location>
</feature>
<dbReference type="SMART" id="SM00014">
    <property type="entry name" value="acidPPc"/>
    <property type="match status" value="1"/>
</dbReference>
<dbReference type="Proteomes" id="UP000034196">
    <property type="component" value="Unassembled WGS sequence"/>
</dbReference>
<keyword evidence="2" id="KW-1133">Transmembrane helix</keyword>
<dbReference type="Pfam" id="PF01569">
    <property type="entry name" value="PAP2"/>
    <property type="match status" value="1"/>
</dbReference>
<reference evidence="4" key="1">
    <citation type="submission" date="2016-10" db="EMBL/GenBank/DDBJ databases">
        <title>Genome sequence of Streptomyces mangrovisoli MUSC 149.</title>
        <authorList>
            <person name="Lee L.-H."/>
            <person name="Ser H.-L."/>
        </authorList>
    </citation>
    <scope>NUCLEOTIDE SEQUENCE [LARGE SCALE GENOMIC DNA]</scope>
    <source>
        <strain evidence="4">MUSC 149</strain>
    </source>
</reference>
<dbReference type="InterPro" id="IPR000326">
    <property type="entry name" value="PAP2/HPO"/>
</dbReference>
<organism evidence="4 5">
    <name type="scientific">Streptomyces mangrovisoli</name>
    <dbReference type="NCBI Taxonomy" id="1428628"/>
    <lineage>
        <taxon>Bacteria</taxon>
        <taxon>Bacillati</taxon>
        <taxon>Actinomycetota</taxon>
        <taxon>Actinomycetes</taxon>
        <taxon>Kitasatosporales</taxon>
        <taxon>Streptomycetaceae</taxon>
        <taxon>Streptomyces</taxon>
    </lineage>
</organism>
<evidence type="ECO:0000256" key="2">
    <source>
        <dbReference type="SAM" id="Phobius"/>
    </source>
</evidence>
<keyword evidence="5" id="KW-1185">Reference proteome</keyword>
<feature type="region of interest" description="Disordered" evidence="1">
    <location>
        <begin position="202"/>
        <end position="227"/>
    </location>
</feature>
<dbReference type="SUPFAM" id="SSF48317">
    <property type="entry name" value="Acid phosphatase/Vanadium-dependent haloperoxidase"/>
    <property type="match status" value="1"/>
</dbReference>
<evidence type="ECO:0000313" key="4">
    <source>
        <dbReference type="EMBL" id="OIJ64377.1"/>
    </source>
</evidence>
<dbReference type="PANTHER" id="PTHR14969">
    <property type="entry name" value="SPHINGOSINE-1-PHOSPHATE PHOSPHOHYDROLASE"/>
    <property type="match status" value="1"/>
</dbReference>
<feature type="transmembrane region" description="Helical" evidence="2">
    <location>
        <begin position="48"/>
        <end position="70"/>
    </location>
</feature>
<sequence>MLYAGAAAWLLFGALTALVVSRGGAPFGPDSACLSWAVGHRSDTAVKVARALTATGSGVVPYTLVALAGLALGRTPRERARAALLCVAFLAVGQSLRYGVMEAVHRARPPHTFWATDAGGYAFPSGHTSTSAMTAGVLITALSLCSPRVATPLRALAACWAVAIGLTRVYLGVHWSTDVLGGWLFATGWLALCLGAATRWPPPSSGTGPARAAEVRTEDHAPEDPGR</sequence>
<keyword evidence="2" id="KW-0472">Membrane</keyword>
<dbReference type="InterPro" id="IPR036938">
    <property type="entry name" value="PAP2/HPO_sf"/>
</dbReference>
<evidence type="ECO:0000256" key="1">
    <source>
        <dbReference type="SAM" id="MobiDB-lite"/>
    </source>
</evidence>
<keyword evidence="2" id="KW-0812">Transmembrane</keyword>
<feature type="transmembrane region" description="Helical" evidence="2">
    <location>
        <begin position="82"/>
        <end position="101"/>
    </location>
</feature>
<proteinExistence type="predicted"/>
<dbReference type="AlphaFoldDB" id="A0A1J4NPM5"/>
<protein>
    <submittedName>
        <fullName evidence="4">Phosphoesterase</fullName>
    </submittedName>
</protein>
<accession>A0A1J4NPM5</accession>
<evidence type="ECO:0000259" key="3">
    <source>
        <dbReference type="SMART" id="SM00014"/>
    </source>
</evidence>
<comment type="caution">
    <text evidence="4">The sequence shown here is derived from an EMBL/GenBank/DDBJ whole genome shotgun (WGS) entry which is preliminary data.</text>
</comment>